<gene>
    <name evidence="2" type="ORF">ACFP2V_14790</name>
</gene>
<accession>A0ABW0XLF2</accession>
<dbReference type="EMBL" id="JBHSPC010000037">
    <property type="protein sequence ID" value="MFC5671338.1"/>
    <property type="molecule type" value="Genomic_DNA"/>
</dbReference>
<keyword evidence="3" id="KW-1185">Reference proteome</keyword>
<dbReference type="Pfam" id="PF01526">
    <property type="entry name" value="DDE_Tnp_Tn3"/>
    <property type="match status" value="1"/>
</dbReference>
<comment type="caution">
    <text evidence="2">The sequence shown here is derived from an EMBL/GenBank/DDBJ whole genome shotgun (WGS) entry which is preliminary data.</text>
</comment>
<feature type="domain" description="Tn3 transposase DDE" evidence="1">
    <location>
        <begin position="25"/>
        <end position="71"/>
    </location>
</feature>
<protein>
    <submittedName>
        <fullName evidence="2">Tn3 family transposase</fullName>
    </submittedName>
</protein>
<proteinExistence type="predicted"/>
<name>A0ABW0XLF2_9ACTN</name>
<sequence length="108" mass="12031">MSGPCLPAWLSSTAHSAGTSRQFREAVIFHNALDIAEIVRQLLEEGWEIEPEDLAQISPYLTEHINRFGEYSTHELGIQPEAYDPRLDVDFTVLRGDAPTSESYSPAA</sequence>
<dbReference type="RefSeq" id="WP_381211248.1">
    <property type="nucleotide sequence ID" value="NZ_JBHSPC010000037.1"/>
</dbReference>
<dbReference type="Proteomes" id="UP001596183">
    <property type="component" value="Unassembled WGS sequence"/>
</dbReference>
<organism evidence="2 3">
    <name type="scientific">Streptomyces incanus</name>
    <dbReference type="NCBI Taxonomy" id="887453"/>
    <lineage>
        <taxon>Bacteria</taxon>
        <taxon>Bacillati</taxon>
        <taxon>Actinomycetota</taxon>
        <taxon>Actinomycetes</taxon>
        <taxon>Kitasatosporales</taxon>
        <taxon>Streptomycetaceae</taxon>
        <taxon>Streptomyces</taxon>
    </lineage>
</organism>
<evidence type="ECO:0000313" key="3">
    <source>
        <dbReference type="Proteomes" id="UP001596183"/>
    </source>
</evidence>
<dbReference type="InterPro" id="IPR002513">
    <property type="entry name" value="Tn3_Tnp_DDE_dom"/>
</dbReference>
<evidence type="ECO:0000259" key="1">
    <source>
        <dbReference type="Pfam" id="PF01526"/>
    </source>
</evidence>
<reference evidence="3" key="1">
    <citation type="journal article" date="2019" name="Int. J. Syst. Evol. Microbiol.">
        <title>The Global Catalogue of Microorganisms (GCM) 10K type strain sequencing project: providing services to taxonomists for standard genome sequencing and annotation.</title>
        <authorList>
            <consortium name="The Broad Institute Genomics Platform"/>
            <consortium name="The Broad Institute Genome Sequencing Center for Infectious Disease"/>
            <person name="Wu L."/>
            <person name="Ma J."/>
        </authorList>
    </citation>
    <scope>NUCLEOTIDE SEQUENCE [LARGE SCALE GENOMIC DNA]</scope>
    <source>
        <strain evidence="3">JCM 13852</strain>
    </source>
</reference>
<evidence type="ECO:0000313" key="2">
    <source>
        <dbReference type="EMBL" id="MFC5671338.1"/>
    </source>
</evidence>